<accession>A0ABQ3K3Q6</accession>
<dbReference type="Gene3D" id="3.40.50.1360">
    <property type="match status" value="1"/>
</dbReference>
<feature type="domain" description="HTH deoR-type" evidence="5">
    <location>
        <begin position="6"/>
        <end position="61"/>
    </location>
</feature>
<dbReference type="RefSeq" id="WP_189641841.1">
    <property type="nucleotide sequence ID" value="NZ_BNAL01000002.1"/>
</dbReference>
<sequence length="257" mass="27748">MSHLHAQERHQRIMQLLRERGFMKTQALIAALGASGATVRRDLEALAAAGQIDRVHGGASPRSQDIRYLQRQRQEAPAKARLAAAALGLLRPGQTVYLDAGTTARAVARALKRRSDLTRTLRVVTHGIDIAYDLNGECDLYVVGGEVYGSTYSLTGPDAISALERYRYDLFFVGCTSIDPQRGPTNSNLTEAHQKAAIMARSDRSVLIADGQKWGAGDFAPFARFEELSGWVTDQAPAEARAAFEAAGAEVVEAGPA</sequence>
<dbReference type="InterPro" id="IPR001034">
    <property type="entry name" value="DeoR_HTH"/>
</dbReference>
<evidence type="ECO:0000313" key="7">
    <source>
        <dbReference type="Proteomes" id="UP000632154"/>
    </source>
</evidence>
<dbReference type="PANTHER" id="PTHR30363:SF4">
    <property type="entry name" value="GLYCEROL-3-PHOSPHATE REGULON REPRESSOR"/>
    <property type="match status" value="1"/>
</dbReference>
<evidence type="ECO:0000259" key="5">
    <source>
        <dbReference type="PROSITE" id="PS51000"/>
    </source>
</evidence>
<keyword evidence="1" id="KW-0678">Repressor</keyword>
<reference evidence="7" key="1">
    <citation type="journal article" date="2019" name="Int. J. Syst. Evol. Microbiol.">
        <title>The Global Catalogue of Microorganisms (GCM) 10K type strain sequencing project: providing services to taxonomists for standard genome sequencing and annotation.</title>
        <authorList>
            <consortium name="The Broad Institute Genomics Platform"/>
            <consortium name="The Broad Institute Genome Sequencing Center for Infectious Disease"/>
            <person name="Wu L."/>
            <person name="Ma J."/>
        </authorList>
    </citation>
    <scope>NUCLEOTIDE SEQUENCE [LARGE SCALE GENOMIC DNA]</scope>
    <source>
        <strain evidence="7">CGMCC 1.18439</strain>
    </source>
</reference>
<dbReference type="SUPFAM" id="SSF46785">
    <property type="entry name" value="Winged helix' DNA-binding domain"/>
    <property type="match status" value="1"/>
</dbReference>
<dbReference type="PROSITE" id="PS51000">
    <property type="entry name" value="HTH_DEOR_2"/>
    <property type="match status" value="1"/>
</dbReference>
<evidence type="ECO:0000256" key="4">
    <source>
        <dbReference type="ARBA" id="ARBA00023163"/>
    </source>
</evidence>
<dbReference type="EMBL" id="BNAL01000002">
    <property type="protein sequence ID" value="GHF93911.1"/>
    <property type="molecule type" value="Genomic_DNA"/>
</dbReference>
<gene>
    <name evidence="6" type="ORF">GCM10017783_02340</name>
</gene>
<dbReference type="PRINTS" id="PR00037">
    <property type="entry name" value="HTHLACR"/>
</dbReference>
<keyword evidence="3" id="KW-0238">DNA-binding</keyword>
<dbReference type="PROSITE" id="PS00894">
    <property type="entry name" value="HTH_DEOR_1"/>
    <property type="match status" value="1"/>
</dbReference>
<evidence type="ECO:0000256" key="2">
    <source>
        <dbReference type="ARBA" id="ARBA00023015"/>
    </source>
</evidence>
<evidence type="ECO:0000256" key="3">
    <source>
        <dbReference type="ARBA" id="ARBA00023125"/>
    </source>
</evidence>
<dbReference type="InterPro" id="IPR036388">
    <property type="entry name" value="WH-like_DNA-bd_sf"/>
</dbReference>
<comment type="caution">
    <text evidence="6">The sequence shown here is derived from an EMBL/GenBank/DDBJ whole genome shotgun (WGS) entry which is preliminary data.</text>
</comment>
<dbReference type="SUPFAM" id="SSF100950">
    <property type="entry name" value="NagB/RpiA/CoA transferase-like"/>
    <property type="match status" value="1"/>
</dbReference>
<dbReference type="InterPro" id="IPR014036">
    <property type="entry name" value="DeoR-like_C"/>
</dbReference>
<dbReference type="PANTHER" id="PTHR30363">
    <property type="entry name" value="HTH-TYPE TRANSCRIPTIONAL REGULATOR SRLR-RELATED"/>
    <property type="match status" value="1"/>
</dbReference>
<keyword evidence="2" id="KW-0805">Transcription regulation</keyword>
<evidence type="ECO:0000256" key="1">
    <source>
        <dbReference type="ARBA" id="ARBA00022491"/>
    </source>
</evidence>
<evidence type="ECO:0000313" key="6">
    <source>
        <dbReference type="EMBL" id="GHF93911.1"/>
    </source>
</evidence>
<dbReference type="SMART" id="SM01134">
    <property type="entry name" value="DeoRC"/>
    <property type="match status" value="1"/>
</dbReference>
<dbReference type="Proteomes" id="UP000632154">
    <property type="component" value="Unassembled WGS sequence"/>
</dbReference>
<dbReference type="SMART" id="SM00420">
    <property type="entry name" value="HTH_DEOR"/>
    <property type="match status" value="1"/>
</dbReference>
<dbReference type="InterPro" id="IPR018356">
    <property type="entry name" value="Tscrpt_reg_HTH_DeoR_CS"/>
</dbReference>
<name>A0ABQ3K3Q6_9DEIO</name>
<dbReference type="Pfam" id="PF08220">
    <property type="entry name" value="HTH_DeoR"/>
    <property type="match status" value="1"/>
</dbReference>
<dbReference type="InterPro" id="IPR036390">
    <property type="entry name" value="WH_DNA-bd_sf"/>
</dbReference>
<keyword evidence="7" id="KW-1185">Reference proteome</keyword>
<dbReference type="Pfam" id="PF00455">
    <property type="entry name" value="DeoRC"/>
    <property type="match status" value="1"/>
</dbReference>
<protein>
    <submittedName>
        <fullName evidence="6">Glycerol-3-phosphate regulon repressor</fullName>
    </submittedName>
</protein>
<keyword evidence="4" id="KW-0804">Transcription</keyword>
<dbReference type="InterPro" id="IPR050313">
    <property type="entry name" value="Carb_Metab_HTH_regulators"/>
</dbReference>
<proteinExistence type="predicted"/>
<organism evidence="6 7">
    <name type="scientific">Deinococcus piscis</name>
    <dbReference type="NCBI Taxonomy" id="394230"/>
    <lineage>
        <taxon>Bacteria</taxon>
        <taxon>Thermotogati</taxon>
        <taxon>Deinococcota</taxon>
        <taxon>Deinococci</taxon>
        <taxon>Deinococcales</taxon>
        <taxon>Deinococcaceae</taxon>
        <taxon>Deinococcus</taxon>
    </lineage>
</organism>
<dbReference type="Gene3D" id="1.10.10.10">
    <property type="entry name" value="Winged helix-like DNA-binding domain superfamily/Winged helix DNA-binding domain"/>
    <property type="match status" value="1"/>
</dbReference>
<dbReference type="InterPro" id="IPR037171">
    <property type="entry name" value="NagB/RpiA_transferase-like"/>
</dbReference>